<sequence>MIMVTMIVYGLLLGRWWRFTLITAAAIWPTYLLVTGETNATGPLLLAAAWGALTAAVGVAVHQGILWLFRRSGRGERKTRQNASR</sequence>
<keyword evidence="3" id="KW-1185">Reference proteome</keyword>
<evidence type="ECO:0000313" key="3">
    <source>
        <dbReference type="Proteomes" id="UP000198923"/>
    </source>
</evidence>
<reference evidence="2 3" key="1">
    <citation type="submission" date="2016-10" db="EMBL/GenBank/DDBJ databases">
        <authorList>
            <person name="de Groot N.N."/>
        </authorList>
    </citation>
    <scope>NUCLEOTIDE SEQUENCE [LARGE SCALE GENOMIC DNA]</scope>
    <source>
        <strain evidence="2 3">CPCC 201354</strain>
    </source>
</reference>
<feature type="transmembrane region" description="Helical" evidence="1">
    <location>
        <begin position="48"/>
        <end position="69"/>
    </location>
</feature>
<organism evidence="2 3">
    <name type="scientific">Sinosporangium album</name>
    <dbReference type="NCBI Taxonomy" id="504805"/>
    <lineage>
        <taxon>Bacteria</taxon>
        <taxon>Bacillati</taxon>
        <taxon>Actinomycetota</taxon>
        <taxon>Actinomycetes</taxon>
        <taxon>Streptosporangiales</taxon>
        <taxon>Streptosporangiaceae</taxon>
        <taxon>Sinosporangium</taxon>
    </lineage>
</organism>
<dbReference type="AlphaFoldDB" id="A0A1G8FTJ8"/>
<evidence type="ECO:0000313" key="2">
    <source>
        <dbReference type="EMBL" id="SDH85440.1"/>
    </source>
</evidence>
<keyword evidence="1" id="KW-0812">Transmembrane</keyword>
<keyword evidence="1" id="KW-1133">Transmembrane helix</keyword>
<keyword evidence="1" id="KW-0472">Membrane</keyword>
<proteinExistence type="predicted"/>
<gene>
    <name evidence="2" type="ORF">SAMN05421505_12480</name>
</gene>
<dbReference type="Proteomes" id="UP000198923">
    <property type="component" value="Unassembled WGS sequence"/>
</dbReference>
<name>A0A1G8FTJ8_9ACTN</name>
<evidence type="ECO:0000256" key="1">
    <source>
        <dbReference type="SAM" id="Phobius"/>
    </source>
</evidence>
<dbReference type="EMBL" id="FNCN01000024">
    <property type="protein sequence ID" value="SDH85440.1"/>
    <property type="molecule type" value="Genomic_DNA"/>
</dbReference>
<protein>
    <submittedName>
        <fullName evidence="2">Uncharacterized protein</fullName>
    </submittedName>
</protein>
<accession>A0A1G8FTJ8</accession>
<feature type="transmembrane region" description="Helical" evidence="1">
    <location>
        <begin position="7"/>
        <end position="28"/>
    </location>
</feature>